<proteinExistence type="predicted"/>
<keyword evidence="2" id="KW-0547">Nucleotide-binding</keyword>
<protein>
    <recommendedName>
        <fullName evidence="6">Protein kinase domain-containing protein</fullName>
    </recommendedName>
</protein>
<organism evidence="7 8">
    <name type="scientific">Marasmius oreades</name>
    <name type="common">fairy-ring Marasmius</name>
    <dbReference type="NCBI Taxonomy" id="181124"/>
    <lineage>
        <taxon>Eukaryota</taxon>
        <taxon>Fungi</taxon>
        <taxon>Dikarya</taxon>
        <taxon>Basidiomycota</taxon>
        <taxon>Agaricomycotina</taxon>
        <taxon>Agaricomycetes</taxon>
        <taxon>Agaricomycetidae</taxon>
        <taxon>Agaricales</taxon>
        <taxon>Marasmiineae</taxon>
        <taxon>Marasmiaceae</taxon>
        <taxon>Marasmius</taxon>
    </lineage>
</organism>
<dbReference type="GO" id="GO:0004672">
    <property type="term" value="F:protein kinase activity"/>
    <property type="evidence" value="ECO:0007669"/>
    <property type="project" value="InterPro"/>
</dbReference>
<dbReference type="InterPro" id="IPR011009">
    <property type="entry name" value="Kinase-like_dom_sf"/>
</dbReference>
<evidence type="ECO:0000256" key="5">
    <source>
        <dbReference type="SAM" id="MobiDB-lite"/>
    </source>
</evidence>
<sequence length="453" mass="50381">MESESSTHSQASSTSLGDESVKVSAIAESTTTSGSMDDTDGIGEVWYRPPIPDPVAAKPSLRLRTNRVGKDGPRREELSPMSPSRNMETPVLERSATALSCSTRGGRSDGEPVLKRKKSFRVVASQYKKSLDEALRAFVGSSSPDLDAPEQSRAFKRLLKRKVASDSDLDSLPTTTFKWVRGEPIGDGTRMYAALNIKTGEMMALKQAEIPLVKKKHWTAKQMENLERLKKEARILVGLEHPNVVQYLGCEETQSIYNLFLGYVSGGSVGAFIRSHGKLQETIVIFFLEQIVDGVEYLHSKGIIHRDLFADNILMEINGVIKISGFGASEKVPETTLNRKEGSEVVYRIAPEVMNLQRNGNNFKVDIWSVGCLFLEMMTGLGPWSEVEMIDILFQLSQVGSPVTPAYVTLSELAEDFRRDCLALDPHERASASELRTHRFLELPVDWYFNDSN</sequence>
<dbReference type="EMBL" id="CM032181">
    <property type="protein sequence ID" value="KAG7098352.1"/>
    <property type="molecule type" value="Genomic_DNA"/>
</dbReference>
<dbReference type="InterPro" id="IPR000719">
    <property type="entry name" value="Prot_kinase_dom"/>
</dbReference>
<evidence type="ECO:0000259" key="6">
    <source>
        <dbReference type="PROSITE" id="PS50011"/>
    </source>
</evidence>
<keyword evidence="1" id="KW-0808">Transferase</keyword>
<dbReference type="Proteomes" id="UP001049176">
    <property type="component" value="Chromosome 1"/>
</dbReference>
<dbReference type="PANTHER" id="PTHR48016:SF48">
    <property type="entry name" value="SERINE_THREONINE-PROTEIN KINASE BCK1_SLK1_SSP31"/>
    <property type="match status" value="1"/>
</dbReference>
<feature type="domain" description="Protein kinase" evidence="6">
    <location>
        <begin position="179"/>
        <end position="441"/>
    </location>
</feature>
<dbReference type="KEGG" id="more:E1B28_000311"/>
<dbReference type="Pfam" id="PF00069">
    <property type="entry name" value="Pkinase"/>
    <property type="match status" value="1"/>
</dbReference>
<evidence type="ECO:0000256" key="2">
    <source>
        <dbReference type="ARBA" id="ARBA00022741"/>
    </source>
</evidence>
<dbReference type="AlphaFoldDB" id="A0A9P8AE79"/>
<evidence type="ECO:0000256" key="4">
    <source>
        <dbReference type="ARBA" id="ARBA00022840"/>
    </source>
</evidence>
<dbReference type="GO" id="GO:0000165">
    <property type="term" value="P:MAPK cascade"/>
    <property type="evidence" value="ECO:0007669"/>
    <property type="project" value="UniProtKB-ARBA"/>
</dbReference>
<keyword evidence="8" id="KW-1185">Reference proteome</keyword>
<dbReference type="OrthoDB" id="266718at2759"/>
<reference evidence="7" key="1">
    <citation type="journal article" date="2021" name="Genome Biol. Evol.">
        <title>The assembled and annotated genome of the fairy-ring fungus Marasmius oreades.</title>
        <authorList>
            <person name="Hiltunen M."/>
            <person name="Ament-Velasquez S.L."/>
            <person name="Johannesson H."/>
        </authorList>
    </citation>
    <scope>NUCLEOTIDE SEQUENCE</scope>
    <source>
        <strain evidence="7">03SP1</strain>
    </source>
</reference>
<evidence type="ECO:0000256" key="1">
    <source>
        <dbReference type="ARBA" id="ARBA00022679"/>
    </source>
</evidence>
<gene>
    <name evidence="7" type="ORF">E1B28_000311</name>
</gene>
<keyword evidence="4" id="KW-0067">ATP-binding</keyword>
<accession>A0A9P8AE79</accession>
<evidence type="ECO:0000313" key="8">
    <source>
        <dbReference type="Proteomes" id="UP001049176"/>
    </source>
</evidence>
<evidence type="ECO:0000256" key="3">
    <source>
        <dbReference type="ARBA" id="ARBA00022777"/>
    </source>
</evidence>
<feature type="compositionally biased region" description="Basic and acidic residues" evidence="5">
    <location>
        <begin position="68"/>
        <end position="78"/>
    </location>
</feature>
<dbReference type="GO" id="GO:0005524">
    <property type="term" value="F:ATP binding"/>
    <property type="evidence" value="ECO:0007669"/>
    <property type="project" value="UniProtKB-KW"/>
</dbReference>
<dbReference type="SUPFAM" id="SSF56112">
    <property type="entry name" value="Protein kinase-like (PK-like)"/>
    <property type="match status" value="1"/>
</dbReference>
<dbReference type="PROSITE" id="PS50011">
    <property type="entry name" value="PROTEIN_KINASE_DOM"/>
    <property type="match status" value="1"/>
</dbReference>
<dbReference type="PANTHER" id="PTHR48016">
    <property type="entry name" value="MAP KINASE KINASE KINASE SSK2-RELATED-RELATED"/>
    <property type="match status" value="1"/>
</dbReference>
<keyword evidence="3" id="KW-0418">Kinase</keyword>
<comment type="caution">
    <text evidence="7">The sequence shown here is derived from an EMBL/GenBank/DDBJ whole genome shotgun (WGS) entry which is preliminary data.</text>
</comment>
<dbReference type="RefSeq" id="XP_043014822.1">
    <property type="nucleotide sequence ID" value="XM_043146122.1"/>
</dbReference>
<name>A0A9P8AE79_9AGAR</name>
<feature type="compositionally biased region" description="Low complexity" evidence="5">
    <location>
        <begin position="1"/>
        <end position="15"/>
    </location>
</feature>
<dbReference type="Gene3D" id="1.10.510.10">
    <property type="entry name" value="Transferase(Phosphotransferase) domain 1"/>
    <property type="match status" value="1"/>
</dbReference>
<dbReference type="GeneID" id="66069387"/>
<dbReference type="InterPro" id="IPR050538">
    <property type="entry name" value="MAP_kinase_kinase_kinase"/>
</dbReference>
<feature type="region of interest" description="Disordered" evidence="5">
    <location>
        <begin position="1"/>
        <end position="91"/>
    </location>
</feature>
<evidence type="ECO:0000313" key="7">
    <source>
        <dbReference type="EMBL" id="KAG7098352.1"/>
    </source>
</evidence>